<dbReference type="RefSeq" id="WP_379843517.1">
    <property type="nucleotide sequence ID" value="NZ_JBHSMA010000002.1"/>
</dbReference>
<sequence>MKRIYTVFLLLGLLVTGCENMRQEIEPAGLDHVAKKLVIIGFISPQDTIIAIKVTATRPVMDENYATNYGTVKNAKVILATGNRSVQLTYNGKFDYYQADPKKFPLRVGESYQVTAQTPEGLKAAGSCTIPQPARLQHMRLDSVEDANRQKKYFVRYYWEDTPQSSDYYQTSGLFTYAKPCPSCKGDAGSKPKPETTPVVFEPLGQTGTLMTDKARDGKVLESCRGFLNQGAITQSLSDKYSFSSTYDRALVKGTLLHVDEAYYHYHQALELQKKSDGNPFAEPVLLPNTIEGGLGCFAGYYQSSLTVTFR</sequence>
<dbReference type="Proteomes" id="UP001596106">
    <property type="component" value="Unassembled WGS sequence"/>
</dbReference>
<accession>A0ABW0I7J3</accession>
<dbReference type="EMBL" id="JBHSMA010000002">
    <property type="protein sequence ID" value="MFC5409491.1"/>
    <property type="molecule type" value="Genomic_DNA"/>
</dbReference>
<comment type="caution">
    <text evidence="1">The sequence shown here is derived from an EMBL/GenBank/DDBJ whole genome shotgun (WGS) entry which is preliminary data.</text>
</comment>
<dbReference type="Pfam" id="PF14054">
    <property type="entry name" value="DUF4249"/>
    <property type="match status" value="1"/>
</dbReference>
<proteinExistence type="predicted"/>
<keyword evidence="2" id="KW-1185">Reference proteome</keyword>
<organism evidence="1 2">
    <name type="scientific">Larkinella bovis</name>
    <dbReference type="NCBI Taxonomy" id="683041"/>
    <lineage>
        <taxon>Bacteria</taxon>
        <taxon>Pseudomonadati</taxon>
        <taxon>Bacteroidota</taxon>
        <taxon>Cytophagia</taxon>
        <taxon>Cytophagales</taxon>
        <taxon>Spirosomataceae</taxon>
        <taxon>Larkinella</taxon>
    </lineage>
</organism>
<dbReference type="PROSITE" id="PS51257">
    <property type="entry name" value="PROKAR_LIPOPROTEIN"/>
    <property type="match status" value="1"/>
</dbReference>
<protein>
    <submittedName>
        <fullName evidence="1">DUF4249 domain-containing protein</fullName>
    </submittedName>
</protein>
<name>A0ABW0I7J3_9BACT</name>
<evidence type="ECO:0000313" key="2">
    <source>
        <dbReference type="Proteomes" id="UP001596106"/>
    </source>
</evidence>
<reference evidence="2" key="1">
    <citation type="journal article" date="2019" name="Int. J. Syst. Evol. Microbiol.">
        <title>The Global Catalogue of Microorganisms (GCM) 10K type strain sequencing project: providing services to taxonomists for standard genome sequencing and annotation.</title>
        <authorList>
            <consortium name="The Broad Institute Genomics Platform"/>
            <consortium name="The Broad Institute Genome Sequencing Center for Infectious Disease"/>
            <person name="Wu L."/>
            <person name="Ma J."/>
        </authorList>
    </citation>
    <scope>NUCLEOTIDE SEQUENCE [LARGE SCALE GENOMIC DNA]</scope>
    <source>
        <strain evidence="2">CCUG 55250</strain>
    </source>
</reference>
<evidence type="ECO:0000313" key="1">
    <source>
        <dbReference type="EMBL" id="MFC5409491.1"/>
    </source>
</evidence>
<dbReference type="InterPro" id="IPR025345">
    <property type="entry name" value="DUF4249"/>
</dbReference>
<gene>
    <name evidence="1" type="ORF">ACFPMF_09245</name>
</gene>